<keyword evidence="8" id="KW-1003">Cell membrane</keyword>
<dbReference type="RefSeq" id="WP_035614818.1">
    <property type="nucleotide sequence ID" value="NZ_ARYK01000002.1"/>
</dbReference>
<dbReference type="GO" id="GO:0005886">
    <property type="term" value="C:plasma membrane"/>
    <property type="evidence" value="ECO:0007669"/>
    <property type="project" value="UniProtKB-SubCell"/>
</dbReference>
<dbReference type="STRING" id="1280950.HJO_05560"/>
<dbReference type="Gene3D" id="1.10.520.20">
    <property type="entry name" value="N-terminal domain of the delta subunit of the F1F0-ATP synthase"/>
    <property type="match status" value="1"/>
</dbReference>
<dbReference type="InterPro" id="IPR026015">
    <property type="entry name" value="ATP_synth_OSCP/delta_N_sf"/>
</dbReference>
<dbReference type="InterPro" id="IPR020781">
    <property type="entry name" value="ATPase_OSCP/d_CS"/>
</dbReference>
<dbReference type="GO" id="GO:0046933">
    <property type="term" value="F:proton-transporting ATP synthase activity, rotational mechanism"/>
    <property type="evidence" value="ECO:0007669"/>
    <property type="project" value="UniProtKB-UniRule"/>
</dbReference>
<dbReference type="eggNOG" id="COG0712">
    <property type="taxonomic scope" value="Bacteria"/>
</dbReference>
<keyword evidence="5 8" id="KW-0472">Membrane</keyword>
<reference evidence="9 10" key="1">
    <citation type="journal article" date="2014" name="Antonie Van Leeuwenhoek">
        <title>Hyphomonas beringensis sp. nov. and Hyphomonas chukchiensis sp. nov., isolated from surface seawater of the Bering Sea and Chukchi Sea.</title>
        <authorList>
            <person name="Li C."/>
            <person name="Lai Q."/>
            <person name="Li G."/>
            <person name="Dong C."/>
            <person name="Wang J."/>
            <person name="Liao Y."/>
            <person name="Shao Z."/>
        </authorList>
    </citation>
    <scope>NUCLEOTIDE SEQUENCE [LARGE SCALE GENOMIC DNA]</scope>
    <source>
        <strain evidence="9 10">MHS-2</strain>
    </source>
</reference>
<comment type="subcellular location">
    <subcellularLocation>
        <location evidence="8">Cell membrane</location>
        <topology evidence="8">Peripheral membrane protein</topology>
    </subcellularLocation>
    <subcellularLocation>
        <location evidence="1">Membrane</location>
    </subcellularLocation>
</comment>
<dbReference type="PANTHER" id="PTHR11910">
    <property type="entry name" value="ATP SYNTHASE DELTA CHAIN"/>
    <property type="match status" value="1"/>
</dbReference>
<comment type="similarity">
    <text evidence="8">Belongs to the ATPase delta chain family.</text>
</comment>
<dbReference type="PROSITE" id="PS00389">
    <property type="entry name" value="ATPASE_DELTA"/>
    <property type="match status" value="1"/>
</dbReference>
<dbReference type="HAMAP" id="MF_01416">
    <property type="entry name" value="ATP_synth_delta_bact"/>
    <property type="match status" value="1"/>
</dbReference>
<protein>
    <recommendedName>
        <fullName evidence="8">ATP synthase subunit delta</fullName>
    </recommendedName>
    <alternativeName>
        <fullName evidence="8">ATP synthase F(1) sector subunit delta</fullName>
    </alternativeName>
    <alternativeName>
        <fullName evidence="8">F-type ATPase subunit delta</fullName>
        <shortName evidence="8">F-ATPase subunit delta</shortName>
    </alternativeName>
</protein>
<dbReference type="SUPFAM" id="SSF47928">
    <property type="entry name" value="N-terminal domain of the delta subunit of the F1F0-ATP synthase"/>
    <property type="match status" value="1"/>
</dbReference>
<dbReference type="PATRIC" id="fig|1280950.3.peg.1119"/>
<dbReference type="NCBIfam" id="TIGR01145">
    <property type="entry name" value="ATP_synt_delta"/>
    <property type="match status" value="1"/>
</dbReference>
<evidence type="ECO:0000256" key="4">
    <source>
        <dbReference type="ARBA" id="ARBA00023065"/>
    </source>
</evidence>
<keyword evidence="7 8" id="KW-0066">ATP synthesis</keyword>
<proteinExistence type="inferred from homology"/>
<dbReference type="Proteomes" id="UP000025171">
    <property type="component" value="Unassembled WGS sequence"/>
</dbReference>
<evidence type="ECO:0000256" key="6">
    <source>
        <dbReference type="ARBA" id="ARBA00023196"/>
    </source>
</evidence>
<organism evidence="9 10">
    <name type="scientific">Hyphomonas johnsonii MHS-2</name>
    <dbReference type="NCBI Taxonomy" id="1280950"/>
    <lineage>
        <taxon>Bacteria</taxon>
        <taxon>Pseudomonadati</taxon>
        <taxon>Pseudomonadota</taxon>
        <taxon>Alphaproteobacteria</taxon>
        <taxon>Hyphomonadales</taxon>
        <taxon>Hyphomonadaceae</taxon>
        <taxon>Hyphomonas</taxon>
    </lineage>
</organism>
<evidence type="ECO:0000256" key="7">
    <source>
        <dbReference type="ARBA" id="ARBA00023310"/>
    </source>
</evidence>
<dbReference type="InterPro" id="IPR000711">
    <property type="entry name" value="ATPase_OSCP/dsu"/>
</dbReference>
<dbReference type="EMBL" id="ARYK01000002">
    <property type="protein sequence ID" value="KCZ93297.1"/>
    <property type="molecule type" value="Genomic_DNA"/>
</dbReference>
<keyword evidence="6 8" id="KW-0139">CF(1)</keyword>
<comment type="caution">
    <text evidence="9">The sequence shown here is derived from an EMBL/GenBank/DDBJ whole genome shotgun (WGS) entry which is preliminary data.</text>
</comment>
<keyword evidence="4 8" id="KW-0406">Ion transport</keyword>
<keyword evidence="2 8" id="KW-0813">Transport</keyword>
<evidence type="ECO:0000256" key="1">
    <source>
        <dbReference type="ARBA" id="ARBA00004370"/>
    </source>
</evidence>
<dbReference type="GO" id="GO:0045259">
    <property type="term" value="C:proton-transporting ATP synthase complex"/>
    <property type="evidence" value="ECO:0007669"/>
    <property type="project" value="UniProtKB-KW"/>
</dbReference>
<dbReference type="Pfam" id="PF00213">
    <property type="entry name" value="OSCP"/>
    <property type="match status" value="1"/>
</dbReference>
<sequence>MTASTTTHASEAARRYARALFELAQDKGQLAEVHKDLKAFVEMEKGSNDLTILLDSPVFSRGEKVAALAEVMAKSGLGTMLANFVGVMATNGRASDIRQAQVAFDELYAKQRGIQRAVVRTAKHMTGAERGRIESILAKAVGGEVELTSEVDPSLIGGIQLRIGSKLVDASIAAKLERMNTAMKGA</sequence>
<dbReference type="PRINTS" id="PR00125">
    <property type="entry name" value="ATPASEDELTA"/>
</dbReference>
<evidence type="ECO:0000256" key="8">
    <source>
        <dbReference type="HAMAP-Rule" id="MF_01416"/>
    </source>
</evidence>
<evidence type="ECO:0000256" key="2">
    <source>
        <dbReference type="ARBA" id="ARBA00022448"/>
    </source>
</evidence>
<keyword evidence="10" id="KW-1185">Reference proteome</keyword>
<dbReference type="OrthoDB" id="9796185at2"/>
<evidence type="ECO:0000256" key="5">
    <source>
        <dbReference type="ARBA" id="ARBA00023136"/>
    </source>
</evidence>
<keyword evidence="3 8" id="KW-0375">Hydrogen ion transport</keyword>
<name>A0A059FRQ2_9PROT</name>
<evidence type="ECO:0000256" key="3">
    <source>
        <dbReference type="ARBA" id="ARBA00022781"/>
    </source>
</evidence>
<gene>
    <name evidence="8" type="primary">atpH</name>
    <name evidence="9" type="ORF">HJO_05560</name>
</gene>
<comment type="function">
    <text evidence="8">F(1)F(0) ATP synthase produces ATP from ADP in the presence of a proton or sodium gradient. F-type ATPases consist of two structural domains, F(1) containing the extramembraneous catalytic core and F(0) containing the membrane proton channel, linked together by a central stalk and a peripheral stalk. During catalysis, ATP synthesis in the catalytic domain of F(1) is coupled via a rotary mechanism of the central stalk subunits to proton translocation.</text>
</comment>
<accession>A0A059FRQ2</accession>
<evidence type="ECO:0000313" key="10">
    <source>
        <dbReference type="Proteomes" id="UP000025171"/>
    </source>
</evidence>
<comment type="function">
    <text evidence="8">This protein is part of the stalk that links CF(0) to CF(1). It either transmits conformational changes from CF(0) to CF(1) or is implicated in proton conduction.</text>
</comment>
<evidence type="ECO:0000313" key="9">
    <source>
        <dbReference type="EMBL" id="KCZ93297.1"/>
    </source>
</evidence>
<dbReference type="AlphaFoldDB" id="A0A059FRQ2"/>